<dbReference type="AlphaFoldDB" id="A0A2U2PAF0"/>
<dbReference type="Pfam" id="PF09917">
    <property type="entry name" value="DUF2147"/>
    <property type="match status" value="1"/>
</dbReference>
<protein>
    <submittedName>
        <fullName evidence="2">DUF2147 domain-containing protein</fullName>
    </submittedName>
</protein>
<proteinExistence type="predicted"/>
<feature type="domain" description="DUF2147" evidence="1">
    <location>
        <begin position="37"/>
        <end position="151"/>
    </location>
</feature>
<keyword evidence="3" id="KW-1185">Reference proteome</keyword>
<organism evidence="2 3">
    <name type="scientific">Pararcticibacter amylolyticus</name>
    <dbReference type="NCBI Taxonomy" id="2173175"/>
    <lineage>
        <taxon>Bacteria</taxon>
        <taxon>Pseudomonadati</taxon>
        <taxon>Bacteroidota</taxon>
        <taxon>Sphingobacteriia</taxon>
        <taxon>Sphingobacteriales</taxon>
        <taxon>Sphingobacteriaceae</taxon>
        <taxon>Pararcticibacter</taxon>
    </lineage>
</organism>
<comment type="caution">
    <text evidence="2">The sequence shown here is derived from an EMBL/GenBank/DDBJ whole genome shotgun (WGS) entry which is preliminary data.</text>
</comment>
<accession>A0A2U2PAF0</accession>
<evidence type="ECO:0000313" key="2">
    <source>
        <dbReference type="EMBL" id="PWG78109.1"/>
    </source>
</evidence>
<reference evidence="2 3" key="1">
    <citation type="submission" date="2018-04" db="EMBL/GenBank/DDBJ databases">
        <title>Pedobacter chongqingensis sp. nov., isolated from a rottenly hemp rope.</title>
        <authorList>
            <person name="Cai Y."/>
        </authorList>
    </citation>
    <scope>NUCLEOTIDE SEQUENCE [LARGE SCALE GENOMIC DNA]</scope>
    <source>
        <strain evidence="2 3">FJ4-8</strain>
    </source>
</reference>
<evidence type="ECO:0000313" key="3">
    <source>
        <dbReference type="Proteomes" id="UP000245647"/>
    </source>
</evidence>
<dbReference type="EMBL" id="QEAS01000034">
    <property type="protein sequence ID" value="PWG78109.1"/>
    <property type="molecule type" value="Genomic_DNA"/>
</dbReference>
<dbReference type="PANTHER" id="PTHR36919:SF2">
    <property type="entry name" value="BLL6627 PROTEIN"/>
    <property type="match status" value="1"/>
</dbReference>
<name>A0A2U2PAF0_9SPHI</name>
<evidence type="ECO:0000259" key="1">
    <source>
        <dbReference type="Pfam" id="PF09917"/>
    </source>
</evidence>
<sequence>MEIKTIVLSFSAILISVFNYGRQQAAPAKQPADAIVGVWLTQEKDGKVEIYRSGDKFFGKLMWGKNLYEKDGKTLKKDIKNPEPSQRERTLLNMVMLRDFMYKEGEWKDGRIYDPRSGKTYSSTMKLKDGNLEVRGYIGLPAFGKSTVWTRPLKK</sequence>
<gene>
    <name evidence="2" type="ORF">DDR33_23870</name>
</gene>
<dbReference type="RefSeq" id="WP_109418320.1">
    <property type="nucleotide sequence ID" value="NZ_QEAS01000034.1"/>
</dbReference>
<dbReference type="InterPro" id="IPR019223">
    <property type="entry name" value="DUF2147"/>
</dbReference>
<dbReference type="Gene3D" id="2.40.128.520">
    <property type="match status" value="1"/>
</dbReference>
<dbReference type="Proteomes" id="UP000245647">
    <property type="component" value="Unassembled WGS sequence"/>
</dbReference>
<dbReference type="PANTHER" id="PTHR36919">
    <property type="entry name" value="BLR1215 PROTEIN"/>
    <property type="match status" value="1"/>
</dbReference>
<dbReference type="OrthoDB" id="9814399at2"/>